<dbReference type="InterPro" id="IPR004252">
    <property type="entry name" value="Probable_transposase_24"/>
</dbReference>
<feature type="region of interest" description="Disordered" evidence="2">
    <location>
        <begin position="21"/>
        <end position="51"/>
    </location>
</feature>
<protein>
    <submittedName>
        <fullName evidence="3">Uncharacterized protein</fullName>
    </submittedName>
</protein>
<dbReference type="Pfam" id="PF03004">
    <property type="entry name" value="Transposase_24"/>
    <property type="match status" value="1"/>
</dbReference>
<gene>
    <name evidence="3" type="ORF">AABB24_015702</name>
</gene>
<proteinExistence type="predicted"/>
<feature type="compositionally biased region" description="Polar residues" evidence="2">
    <location>
        <begin position="199"/>
        <end position="216"/>
    </location>
</feature>
<keyword evidence="4" id="KW-1185">Reference proteome</keyword>
<evidence type="ECO:0000256" key="1">
    <source>
        <dbReference type="SAM" id="Coils"/>
    </source>
</evidence>
<feature type="region of interest" description="Disordered" evidence="2">
    <location>
        <begin position="382"/>
        <end position="409"/>
    </location>
</feature>
<organism evidence="3 4">
    <name type="scientific">Solanum stoloniferum</name>
    <dbReference type="NCBI Taxonomy" id="62892"/>
    <lineage>
        <taxon>Eukaryota</taxon>
        <taxon>Viridiplantae</taxon>
        <taxon>Streptophyta</taxon>
        <taxon>Embryophyta</taxon>
        <taxon>Tracheophyta</taxon>
        <taxon>Spermatophyta</taxon>
        <taxon>Magnoliopsida</taxon>
        <taxon>eudicotyledons</taxon>
        <taxon>Gunneridae</taxon>
        <taxon>Pentapetalae</taxon>
        <taxon>asterids</taxon>
        <taxon>lamiids</taxon>
        <taxon>Solanales</taxon>
        <taxon>Solanaceae</taxon>
        <taxon>Solanoideae</taxon>
        <taxon>Solaneae</taxon>
        <taxon>Solanum</taxon>
    </lineage>
</organism>
<evidence type="ECO:0000313" key="4">
    <source>
        <dbReference type="Proteomes" id="UP001627284"/>
    </source>
</evidence>
<dbReference type="PANTHER" id="PTHR33144:SF46">
    <property type="entry name" value="OS04G0610000 PROTEIN"/>
    <property type="match status" value="1"/>
</dbReference>
<keyword evidence="1" id="KW-0175">Coiled coil</keyword>
<name>A0ABD2TQU5_9SOLN</name>
<dbReference type="EMBL" id="JBJKTR010000009">
    <property type="protein sequence ID" value="KAL3358730.1"/>
    <property type="molecule type" value="Genomic_DNA"/>
</dbReference>
<accession>A0ABD2TQU5</accession>
<dbReference type="PANTHER" id="PTHR33144">
    <property type="entry name" value="OS10G0409366 PROTEIN-RELATED"/>
    <property type="match status" value="1"/>
</dbReference>
<dbReference type="Proteomes" id="UP001627284">
    <property type="component" value="Unassembled WGS sequence"/>
</dbReference>
<evidence type="ECO:0000313" key="3">
    <source>
        <dbReference type="EMBL" id="KAL3358729.1"/>
    </source>
</evidence>
<sequence>MDERNIDQAQPYIEQLMNIQNHSDTPDHDDQSNELNNTVGGTGESGNSEARKIRGPTLLNDIWKLPPGKTIDVPFNSLNQSIGKEGRKLASFLGIIARTPELTPLHVHDWRNFDNEEKKKLLDFVRKKFTIPKCGEDFVLKSLGKKWKDYKCQLKGDHIPKYKTKIALLKNRPSRIPRDQWSGLVSYWLSDKAKRRTQANRNNRAKQNMPHTGGSKSIATLMDEKAENGVEPTRAEVFLLTHKKRADGRPLDDDSAKVIDMINEKMSNSEGPTDQPPHRVAWKGDVYSQVLGNERSGYVRGLGFGPTPSVLWGRRSSLGNIDQEDSSNEVVQRLEHEITKLKAKQNEEMNLMKQNQDNMQLELLQMSQLMRKYAPNECMPQNINGTSSGQVPDVNSGHGQIPQTTCHTI</sequence>
<comment type="caution">
    <text evidence="3">The sequence shown here is derived from an EMBL/GenBank/DDBJ whole genome shotgun (WGS) entry which is preliminary data.</text>
</comment>
<feature type="region of interest" description="Disordered" evidence="2">
    <location>
        <begin position="196"/>
        <end position="216"/>
    </location>
</feature>
<evidence type="ECO:0000256" key="2">
    <source>
        <dbReference type="SAM" id="MobiDB-lite"/>
    </source>
</evidence>
<reference evidence="3 4" key="1">
    <citation type="submission" date="2024-05" db="EMBL/GenBank/DDBJ databases">
        <title>De novo assembly of an allotetraploid wild potato.</title>
        <authorList>
            <person name="Hosaka A.J."/>
        </authorList>
    </citation>
    <scope>NUCLEOTIDE SEQUENCE [LARGE SCALE GENOMIC DNA]</scope>
    <source>
        <tissue evidence="3">Young leaves</tissue>
    </source>
</reference>
<dbReference type="AlphaFoldDB" id="A0ABD2TQU5"/>
<feature type="coiled-coil region" evidence="1">
    <location>
        <begin position="324"/>
        <end position="364"/>
    </location>
</feature>
<feature type="compositionally biased region" description="Polar residues" evidence="2">
    <location>
        <begin position="397"/>
        <end position="409"/>
    </location>
</feature>
<dbReference type="EMBL" id="JBJKTR010000009">
    <property type="protein sequence ID" value="KAL3358729.1"/>
    <property type="molecule type" value="Genomic_DNA"/>
</dbReference>